<name>A0A5B9D9T2_9ARCH</name>
<dbReference type="SMART" id="SM01374">
    <property type="entry name" value="Ribosomal_L14"/>
    <property type="match status" value="1"/>
</dbReference>
<dbReference type="Gene3D" id="2.40.150.20">
    <property type="entry name" value="Ribosomal protein L14"/>
    <property type="match status" value="1"/>
</dbReference>
<dbReference type="HAMAP" id="MF_01367">
    <property type="entry name" value="Ribosomal_uL14"/>
    <property type="match status" value="1"/>
</dbReference>
<proteinExistence type="inferred from homology"/>
<dbReference type="InterPro" id="IPR000218">
    <property type="entry name" value="Ribosomal_uL14"/>
</dbReference>
<dbReference type="PANTHER" id="PTHR11761:SF8">
    <property type="entry name" value="LARGE RIBOSOMAL SUBUNIT PROTEIN UL14"/>
    <property type="match status" value="1"/>
</dbReference>
<keyword evidence="7" id="KW-1185">Reference proteome</keyword>
<dbReference type="PANTHER" id="PTHR11761">
    <property type="entry name" value="50S/60S RIBOSOMAL PROTEIN L14/L23"/>
    <property type="match status" value="1"/>
</dbReference>
<dbReference type="GO" id="GO:0006412">
    <property type="term" value="P:translation"/>
    <property type="evidence" value="ECO:0007669"/>
    <property type="project" value="UniProtKB-UniRule"/>
</dbReference>
<evidence type="ECO:0000313" key="7">
    <source>
        <dbReference type="Proteomes" id="UP000321408"/>
    </source>
</evidence>
<dbReference type="GO" id="GO:0003735">
    <property type="term" value="F:structural constituent of ribosome"/>
    <property type="evidence" value="ECO:0007669"/>
    <property type="project" value="InterPro"/>
</dbReference>
<evidence type="ECO:0000256" key="3">
    <source>
        <dbReference type="ARBA" id="ARBA00023274"/>
    </source>
</evidence>
<keyword evidence="4" id="KW-0694">RNA-binding</keyword>
<keyword evidence="3 4" id="KW-0687">Ribonucleoprotein</keyword>
<protein>
    <recommendedName>
        <fullName evidence="4">Large ribosomal subunit protein uL14</fullName>
    </recommendedName>
</protein>
<keyword evidence="2 4" id="KW-0689">Ribosomal protein</keyword>
<evidence type="ECO:0000256" key="5">
    <source>
        <dbReference type="RuleBase" id="RU003949"/>
    </source>
</evidence>
<dbReference type="PROSITE" id="PS00049">
    <property type="entry name" value="RIBOSOMAL_L14"/>
    <property type="match status" value="1"/>
</dbReference>
<organism evidence="6 7">
    <name type="scientific">Promethearchaeum syntrophicum</name>
    <dbReference type="NCBI Taxonomy" id="2594042"/>
    <lineage>
        <taxon>Archaea</taxon>
        <taxon>Promethearchaeati</taxon>
        <taxon>Promethearchaeota</taxon>
        <taxon>Promethearchaeia</taxon>
        <taxon>Promethearchaeales</taxon>
        <taxon>Promethearchaeaceae</taxon>
        <taxon>Promethearchaeum</taxon>
    </lineage>
</organism>
<evidence type="ECO:0000313" key="6">
    <source>
        <dbReference type="EMBL" id="QEE15356.1"/>
    </source>
</evidence>
<gene>
    <name evidence="4" type="primary">rpl14</name>
    <name evidence="6" type="ORF">DSAG12_01181</name>
</gene>
<dbReference type="AlphaFoldDB" id="A0A5B9D9T2"/>
<comment type="subunit">
    <text evidence="4">Part of the 50S ribosomal subunit. Forms a cluster with proteins L3 and L24e, part of which may contact the 16S rRNA in 2 intersubunit bridges.</text>
</comment>
<dbReference type="FunFam" id="2.40.150.20:FF:000007">
    <property type="entry name" value="50S ribosomal protein L14"/>
    <property type="match status" value="1"/>
</dbReference>
<reference evidence="6 7" key="1">
    <citation type="journal article" date="2020" name="Nature">
        <title>Isolation of an archaeon at the prokaryote-eukaryote interface.</title>
        <authorList>
            <person name="Imachi H."/>
            <person name="Nobu M.K."/>
            <person name="Nakahara N."/>
            <person name="Morono Y."/>
            <person name="Ogawara M."/>
            <person name="Takaki Y."/>
            <person name="Takano Y."/>
            <person name="Uematsu K."/>
            <person name="Ikuta T."/>
            <person name="Ito M."/>
            <person name="Matsui Y."/>
            <person name="Miyazaki M."/>
            <person name="Murata K."/>
            <person name="Saito Y."/>
            <person name="Sakai S."/>
            <person name="Song C."/>
            <person name="Tasumi E."/>
            <person name="Yamanaka Y."/>
            <person name="Yamaguchi T."/>
            <person name="Kamagata Y."/>
            <person name="Tamaki H."/>
            <person name="Takai K."/>
        </authorList>
    </citation>
    <scope>NUCLEOTIDE SEQUENCE [LARGE SCALE GENOMIC DNA]</scope>
    <source>
        <strain evidence="6 7">MK-D1</strain>
    </source>
</reference>
<dbReference type="OrthoDB" id="23569at2157"/>
<dbReference type="Proteomes" id="UP000321408">
    <property type="component" value="Chromosome"/>
</dbReference>
<dbReference type="GO" id="GO:0070180">
    <property type="term" value="F:large ribosomal subunit rRNA binding"/>
    <property type="evidence" value="ECO:0007669"/>
    <property type="project" value="TreeGrafter"/>
</dbReference>
<dbReference type="NCBIfam" id="NF006344">
    <property type="entry name" value="PRK08571.1"/>
    <property type="match status" value="1"/>
</dbReference>
<dbReference type="InterPro" id="IPR019972">
    <property type="entry name" value="Ribosomal_uL14_CS"/>
</dbReference>
<dbReference type="InterPro" id="IPR036853">
    <property type="entry name" value="Ribosomal_uL14_sf"/>
</dbReference>
<dbReference type="CDD" id="cd00337">
    <property type="entry name" value="Ribosomal_uL14"/>
    <property type="match status" value="1"/>
</dbReference>
<comment type="similarity">
    <text evidence="1 4 5">Belongs to the universal ribosomal protein uL14 family.</text>
</comment>
<dbReference type="GO" id="GO:0022625">
    <property type="term" value="C:cytosolic large ribosomal subunit"/>
    <property type="evidence" value="ECO:0007669"/>
    <property type="project" value="TreeGrafter"/>
</dbReference>
<dbReference type="RefSeq" id="WP_147662268.1">
    <property type="nucleotide sequence ID" value="NZ_CP042905.2"/>
</dbReference>
<evidence type="ECO:0000256" key="2">
    <source>
        <dbReference type="ARBA" id="ARBA00022980"/>
    </source>
</evidence>
<dbReference type="Pfam" id="PF00238">
    <property type="entry name" value="Ribosomal_L14"/>
    <property type="match status" value="1"/>
</dbReference>
<dbReference type="SUPFAM" id="SSF50193">
    <property type="entry name" value="Ribosomal protein L14"/>
    <property type="match status" value="1"/>
</dbReference>
<comment type="function">
    <text evidence="4">Binds to 23S rRNA. Forms part of two intersubunit bridges in the 70S ribosome.</text>
</comment>
<dbReference type="EMBL" id="CP042905">
    <property type="protein sequence ID" value="QEE15356.1"/>
    <property type="molecule type" value="Genomic_DNA"/>
</dbReference>
<accession>A0A5B9D9T2</accession>
<reference evidence="6 7" key="2">
    <citation type="journal article" date="2024" name="Int. J. Syst. Evol. Microbiol.">
        <title>Promethearchaeum syntrophicum gen. nov., sp. nov., an anaerobic, obligately syntrophic archaeon, the first isolate of the lineage 'Asgard' archaea, and proposal of the new archaeal phylum Promethearchaeota phyl. nov. and kingdom Promethearchaeati regn. nov.</title>
        <authorList>
            <person name="Imachi H."/>
            <person name="Nobu M.K."/>
            <person name="Kato S."/>
            <person name="Takaki Y."/>
            <person name="Miyazaki M."/>
            <person name="Miyata M."/>
            <person name="Ogawara M."/>
            <person name="Saito Y."/>
            <person name="Sakai S."/>
            <person name="Tahara Y.O."/>
            <person name="Takano Y."/>
            <person name="Tasumi E."/>
            <person name="Uematsu K."/>
            <person name="Yoshimura T."/>
            <person name="Itoh T."/>
            <person name="Ohkuma M."/>
            <person name="Takai K."/>
        </authorList>
    </citation>
    <scope>NUCLEOTIDE SEQUENCE [LARGE SCALE GENOMIC DNA]</scope>
    <source>
        <strain evidence="6 7">MK-D1</strain>
    </source>
</reference>
<evidence type="ECO:0000256" key="1">
    <source>
        <dbReference type="ARBA" id="ARBA00010745"/>
    </source>
</evidence>
<dbReference type="GeneID" id="41329177"/>
<keyword evidence="4" id="KW-0699">rRNA-binding</keyword>
<evidence type="ECO:0000256" key="4">
    <source>
        <dbReference type="HAMAP-Rule" id="MF_01367"/>
    </source>
</evidence>
<dbReference type="KEGG" id="psyt:DSAG12_01181"/>
<sequence length="142" mass="15505">MGGKRRIGKSASVFRIKITKGLNTESVIKITDNSGAKLAKIIAVLGRTTRLNRYPNACVGDMVVVSIKKGNPDLRRKILKAVIVRQKQTIRRIDGTRIKFEDNAGVLVTDDGDPKASQINGPIAREVAELFPRISNVASLII</sequence>